<accession>A0ABR4CKJ7</accession>
<protein>
    <submittedName>
        <fullName evidence="1">Uncharacterized protein</fullName>
    </submittedName>
</protein>
<keyword evidence="2" id="KW-1185">Reference proteome</keyword>
<proteinExistence type="predicted"/>
<comment type="caution">
    <text evidence="1">The sequence shown here is derived from an EMBL/GenBank/DDBJ whole genome shotgun (WGS) entry which is preliminary data.</text>
</comment>
<dbReference type="EMBL" id="JAZHXI010000006">
    <property type="protein sequence ID" value="KAL2070438.1"/>
    <property type="molecule type" value="Genomic_DNA"/>
</dbReference>
<evidence type="ECO:0000313" key="1">
    <source>
        <dbReference type="EMBL" id="KAL2070438.1"/>
    </source>
</evidence>
<name>A0ABR4CKJ7_9HELO</name>
<sequence length="107" mass="11271">MDKSRIIDILEHNLATERTFISILAWSLGWAGPTRLQLTAASVAGYLGQIRKAELTASPYSSGSIASTRVTMASCLRTGGISAKCTGTWGRGRPAGVLFAITDIVAS</sequence>
<organism evidence="1 2">
    <name type="scientific">Oculimacula yallundae</name>
    <dbReference type="NCBI Taxonomy" id="86028"/>
    <lineage>
        <taxon>Eukaryota</taxon>
        <taxon>Fungi</taxon>
        <taxon>Dikarya</taxon>
        <taxon>Ascomycota</taxon>
        <taxon>Pezizomycotina</taxon>
        <taxon>Leotiomycetes</taxon>
        <taxon>Helotiales</taxon>
        <taxon>Ploettnerulaceae</taxon>
        <taxon>Oculimacula</taxon>
    </lineage>
</organism>
<evidence type="ECO:0000313" key="2">
    <source>
        <dbReference type="Proteomes" id="UP001595075"/>
    </source>
</evidence>
<reference evidence="1 2" key="1">
    <citation type="journal article" date="2024" name="Commun. Biol.">
        <title>Comparative genomic analysis of thermophilic fungi reveals convergent evolutionary adaptations and gene losses.</title>
        <authorList>
            <person name="Steindorff A.S."/>
            <person name="Aguilar-Pontes M.V."/>
            <person name="Robinson A.J."/>
            <person name="Andreopoulos B."/>
            <person name="LaButti K."/>
            <person name="Kuo A."/>
            <person name="Mondo S."/>
            <person name="Riley R."/>
            <person name="Otillar R."/>
            <person name="Haridas S."/>
            <person name="Lipzen A."/>
            <person name="Grimwood J."/>
            <person name="Schmutz J."/>
            <person name="Clum A."/>
            <person name="Reid I.D."/>
            <person name="Moisan M.C."/>
            <person name="Butler G."/>
            <person name="Nguyen T.T.M."/>
            <person name="Dewar K."/>
            <person name="Conant G."/>
            <person name="Drula E."/>
            <person name="Henrissat B."/>
            <person name="Hansel C."/>
            <person name="Singer S."/>
            <person name="Hutchinson M.I."/>
            <person name="de Vries R.P."/>
            <person name="Natvig D.O."/>
            <person name="Powell A.J."/>
            <person name="Tsang A."/>
            <person name="Grigoriev I.V."/>
        </authorList>
    </citation>
    <scope>NUCLEOTIDE SEQUENCE [LARGE SCALE GENOMIC DNA]</scope>
    <source>
        <strain evidence="1 2">CBS 494.80</strain>
    </source>
</reference>
<dbReference type="Proteomes" id="UP001595075">
    <property type="component" value="Unassembled WGS sequence"/>
</dbReference>
<gene>
    <name evidence="1" type="ORF">VTL71DRAFT_13464</name>
</gene>